<evidence type="ECO:0000313" key="4">
    <source>
        <dbReference type="Proteomes" id="UP001212152"/>
    </source>
</evidence>
<feature type="transmembrane region" description="Helical" evidence="2">
    <location>
        <begin position="58"/>
        <end position="81"/>
    </location>
</feature>
<dbReference type="PANTHER" id="PTHR37314:SF4">
    <property type="entry name" value="UPF0700 TRANSMEMBRANE PROTEIN YOAK"/>
    <property type="match status" value="1"/>
</dbReference>
<keyword evidence="2" id="KW-1133">Transmembrane helix</keyword>
<feature type="region of interest" description="Disordered" evidence="1">
    <location>
        <begin position="304"/>
        <end position="352"/>
    </location>
</feature>
<organism evidence="3 4">
    <name type="scientific">Geranomyces variabilis</name>
    <dbReference type="NCBI Taxonomy" id="109894"/>
    <lineage>
        <taxon>Eukaryota</taxon>
        <taxon>Fungi</taxon>
        <taxon>Fungi incertae sedis</taxon>
        <taxon>Chytridiomycota</taxon>
        <taxon>Chytridiomycota incertae sedis</taxon>
        <taxon>Chytridiomycetes</taxon>
        <taxon>Spizellomycetales</taxon>
        <taxon>Powellomycetaceae</taxon>
        <taxon>Geranomyces</taxon>
    </lineage>
</organism>
<keyword evidence="2" id="KW-0472">Membrane</keyword>
<evidence type="ECO:0000313" key="3">
    <source>
        <dbReference type="EMBL" id="KAJ3180969.1"/>
    </source>
</evidence>
<dbReference type="PANTHER" id="PTHR37314">
    <property type="entry name" value="SLR0142 PROTEIN"/>
    <property type="match status" value="1"/>
</dbReference>
<dbReference type="AlphaFoldDB" id="A0AAD5XTU5"/>
<keyword evidence="4" id="KW-1185">Reference proteome</keyword>
<feature type="compositionally biased region" description="Polar residues" evidence="1">
    <location>
        <begin position="343"/>
        <end position="352"/>
    </location>
</feature>
<sequence length="352" mass="37560">MNNFADREFNTIVVGGSVLAINAGFINVVTLAGVYSVTVSHLTGNVSKTAIALLNADLTTLALVSSIIFSYMFGAFVAGFMVGDNKFRLGRSYGYALILESGCLFGSFVFLRRELIVGEWCAAFACGLQNALATSYSGAVVRTTHMTGIITDIGNILGQACRADTRAELWRLKVHIPLLISYLLGGIFGQLSYQILVEKSLLLPCFFTGGIAAVYLSLPMVKEATVVLQETAVHMGLIGAQPAVEVRLIGDPRQHDVYSKIQGRDVDVDIKNFLADMEEDDEPKKMTEVGGLSQSVKAAALDDQGRDVEAGRPQRRSISLANANMGGSFKASAGGGSVEVIYSSPSTANLPQ</sequence>
<feature type="transmembrane region" description="Helical" evidence="2">
    <location>
        <begin position="201"/>
        <end position="218"/>
    </location>
</feature>
<dbReference type="EMBL" id="JADGJQ010000014">
    <property type="protein sequence ID" value="KAJ3180969.1"/>
    <property type="molecule type" value="Genomic_DNA"/>
</dbReference>
<comment type="caution">
    <text evidence="3">The sequence shown here is derived from an EMBL/GenBank/DDBJ whole genome shotgun (WGS) entry which is preliminary data.</text>
</comment>
<dbReference type="Pfam" id="PF06912">
    <property type="entry name" value="DUF1275"/>
    <property type="match status" value="1"/>
</dbReference>
<evidence type="ECO:0000256" key="1">
    <source>
        <dbReference type="SAM" id="MobiDB-lite"/>
    </source>
</evidence>
<reference evidence="3" key="1">
    <citation type="submission" date="2020-05" db="EMBL/GenBank/DDBJ databases">
        <title>Phylogenomic resolution of chytrid fungi.</title>
        <authorList>
            <person name="Stajich J.E."/>
            <person name="Amses K."/>
            <person name="Simmons R."/>
            <person name="Seto K."/>
            <person name="Myers J."/>
            <person name="Bonds A."/>
            <person name="Quandt C.A."/>
            <person name="Barry K."/>
            <person name="Liu P."/>
            <person name="Grigoriev I."/>
            <person name="Longcore J.E."/>
            <person name="James T.Y."/>
        </authorList>
    </citation>
    <scope>NUCLEOTIDE SEQUENCE</scope>
    <source>
        <strain evidence="3">JEL0379</strain>
    </source>
</reference>
<dbReference type="Proteomes" id="UP001212152">
    <property type="component" value="Unassembled WGS sequence"/>
</dbReference>
<name>A0AAD5XTU5_9FUNG</name>
<protein>
    <submittedName>
        <fullName evidence="3">Uncharacterized protein</fullName>
    </submittedName>
</protein>
<gene>
    <name evidence="3" type="ORF">HDU87_001617</name>
</gene>
<evidence type="ECO:0000256" key="2">
    <source>
        <dbReference type="SAM" id="Phobius"/>
    </source>
</evidence>
<feature type="transmembrane region" description="Helical" evidence="2">
    <location>
        <begin position="12"/>
        <end position="37"/>
    </location>
</feature>
<keyword evidence="2" id="KW-0812">Transmembrane</keyword>
<accession>A0AAD5XTU5</accession>
<feature type="transmembrane region" description="Helical" evidence="2">
    <location>
        <begin position="176"/>
        <end position="195"/>
    </location>
</feature>
<proteinExistence type="predicted"/>
<dbReference type="InterPro" id="IPR010699">
    <property type="entry name" value="DUF1275"/>
</dbReference>